<dbReference type="GO" id="GO:0039694">
    <property type="term" value="P:viral RNA genome replication"/>
    <property type="evidence" value="ECO:0007669"/>
    <property type="project" value="InterPro"/>
</dbReference>
<evidence type="ECO:0000259" key="4">
    <source>
        <dbReference type="PROSITE" id="PS50507"/>
    </source>
</evidence>
<protein>
    <submittedName>
        <fullName evidence="5">RdRp</fullName>
    </submittedName>
</protein>
<dbReference type="SUPFAM" id="SSF56672">
    <property type="entry name" value="DNA/RNA polymerases"/>
    <property type="match status" value="1"/>
</dbReference>
<keyword evidence="3" id="KW-0693">Viral RNA replication</keyword>
<dbReference type="Gene3D" id="3.30.70.270">
    <property type="match status" value="1"/>
</dbReference>
<reference evidence="5" key="1">
    <citation type="journal article" date="2016" name="Nature">
        <title>Redefining the invertebrate RNA virosphere.</title>
        <authorList>
            <person name="Shi M."/>
            <person name="Lin X.D."/>
            <person name="Tian J.H."/>
            <person name="Chen L.J."/>
            <person name="Chen X."/>
            <person name="Li C.X."/>
            <person name="Qin X.C."/>
            <person name="Li J."/>
            <person name="Cao J.P."/>
            <person name="Eden J.S."/>
            <person name="Buchmann J."/>
            <person name="Wang W."/>
            <person name="Xu J."/>
            <person name="Holmes E.C."/>
            <person name="Zhang Y.Z."/>
        </authorList>
    </citation>
    <scope>NUCLEOTIDE SEQUENCE</scope>
    <source>
        <strain evidence="5">WHCC72771</strain>
    </source>
</reference>
<dbReference type="PROSITE" id="PS50507">
    <property type="entry name" value="RDRP_SSRNA_POS"/>
    <property type="match status" value="1"/>
</dbReference>
<evidence type="ECO:0000256" key="1">
    <source>
        <dbReference type="ARBA" id="ARBA00022679"/>
    </source>
</evidence>
<evidence type="ECO:0000256" key="3">
    <source>
        <dbReference type="ARBA" id="ARBA00022953"/>
    </source>
</evidence>
<evidence type="ECO:0000313" key="5">
    <source>
        <dbReference type="EMBL" id="APG78308.1"/>
    </source>
</evidence>
<organism evidence="5">
    <name type="scientific">Hubei partiti-like virus 9</name>
    <dbReference type="NCBI Taxonomy" id="1923072"/>
    <lineage>
        <taxon>Viruses</taxon>
        <taxon>Riboviria</taxon>
    </lineage>
</organism>
<dbReference type="InterPro" id="IPR043128">
    <property type="entry name" value="Rev_trsase/Diguanyl_cyclase"/>
</dbReference>
<proteinExistence type="predicted"/>
<sequence>MIELKPLEGFPQDLRNPGLDDVAYDYAAHWFGYGTVDGIRLKLHRSHITFEKLEEDLMGFNRQFRNNDVRADPVYQYALQTLRDDYLPAEKLIAGTLGFAEKHPELPKDRSPGLPWKLKGYKTKRDCLNDPEARRIWHTKWDRIGRGKDETLPDAALFLRAQIADVGTDKIRSVWGYPIDVIVEEGRWFYPFIKWVRDGENTIPIAYRAEMANGGMAYLNDMLNCFHDSSYIVGDWSKFDKTIPPWLIRDCFQIVMDAFDHSKVVDSEGLVWNVNPARSIRRFKRIVRYFINTPVRMCTGRRFMKLGGVPSGSMWTNLIDSMVNTLVWRYLTYHTLGQFPQAELYLGDDSVVVGPGPVNLDDIAALAFQAFGMVLNVRKSYVTTNPKNVHFLGYYNHDGRPYKAQDFLIASFIYPERNVDDNIVRVSRAVGQMWSTLNGGAAVSWHNLVSHMMTDFGYSADEINQHIRSKPGFFKYLRILGIDLSQVTLPERSYCWQPFIERVEAFPVPLKPYRRRKRWKQFQNPGSSDVFWKSCVQTIMFKTVF</sequence>
<feature type="domain" description="RdRp catalytic" evidence="4">
    <location>
        <begin position="229"/>
        <end position="362"/>
    </location>
</feature>
<dbReference type="EMBL" id="KX884193">
    <property type="protein sequence ID" value="APG78308.1"/>
    <property type="molecule type" value="Genomic_RNA"/>
</dbReference>
<evidence type="ECO:0000256" key="2">
    <source>
        <dbReference type="ARBA" id="ARBA00022695"/>
    </source>
</evidence>
<dbReference type="Pfam" id="PF00680">
    <property type="entry name" value="RdRP_1"/>
    <property type="match status" value="1"/>
</dbReference>
<dbReference type="InterPro" id="IPR043502">
    <property type="entry name" value="DNA/RNA_pol_sf"/>
</dbReference>
<dbReference type="GO" id="GO:0003968">
    <property type="term" value="F:RNA-directed RNA polymerase activity"/>
    <property type="evidence" value="ECO:0007669"/>
    <property type="project" value="InterPro"/>
</dbReference>
<dbReference type="InterPro" id="IPR001205">
    <property type="entry name" value="RNA-dir_pol_C"/>
</dbReference>
<keyword evidence="1" id="KW-0808">Transferase</keyword>
<dbReference type="GO" id="GO:0003723">
    <property type="term" value="F:RNA binding"/>
    <property type="evidence" value="ECO:0007669"/>
    <property type="project" value="InterPro"/>
</dbReference>
<name>A0A1L3KLM0_9VIRU</name>
<dbReference type="InterPro" id="IPR007094">
    <property type="entry name" value="RNA-dir_pol_PSvirus"/>
</dbReference>
<dbReference type="GO" id="GO:0006351">
    <property type="term" value="P:DNA-templated transcription"/>
    <property type="evidence" value="ECO:0007669"/>
    <property type="project" value="InterPro"/>
</dbReference>
<keyword evidence="2" id="KW-0548">Nucleotidyltransferase</keyword>
<accession>A0A1L3KLM0</accession>